<dbReference type="CDD" id="cd04586">
    <property type="entry name" value="CBS_pair_BON_assoc"/>
    <property type="match status" value="1"/>
</dbReference>
<feature type="domain" description="CBS" evidence="5">
    <location>
        <begin position="93"/>
        <end position="150"/>
    </location>
</feature>
<dbReference type="InterPro" id="IPR051257">
    <property type="entry name" value="Diverse_CBS-Domain"/>
</dbReference>
<dbReference type="Proteomes" id="UP001432168">
    <property type="component" value="Chromosome"/>
</dbReference>
<dbReference type="InterPro" id="IPR046342">
    <property type="entry name" value="CBS_dom_sf"/>
</dbReference>
<dbReference type="PROSITE" id="PS50914">
    <property type="entry name" value="BON"/>
    <property type="match status" value="1"/>
</dbReference>
<feature type="domain" description="BON" evidence="4">
    <location>
        <begin position="146"/>
        <end position="216"/>
    </location>
</feature>
<feature type="domain" description="CBS" evidence="5">
    <location>
        <begin position="12"/>
        <end position="71"/>
    </location>
</feature>
<organism evidence="6 7">
    <name type="scientific">Streptomyces pseudovenezuelae</name>
    <dbReference type="NCBI Taxonomy" id="67350"/>
    <lineage>
        <taxon>Bacteria</taxon>
        <taxon>Bacillati</taxon>
        <taxon>Actinomycetota</taxon>
        <taxon>Actinomycetes</taxon>
        <taxon>Kitasatosporales</taxon>
        <taxon>Streptomycetaceae</taxon>
        <taxon>Streptomyces</taxon>
        <taxon>Streptomyces aurantiacus group</taxon>
    </lineage>
</organism>
<dbReference type="PROSITE" id="PS51371">
    <property type="entry name" value="CBS"/>
    <property type="match status" value="2"/>
</dbReference>
<dbReference type="InterPro" id="IPR017080">
    <property type="entry name" value="UCP036990_CBS_BON"/>
</dbReference>
<dbReference type="PANTHER" id="PTHR43080:SF29">
    <property type="entry name" value="OS02G0818000 PROTEIN"/>
    <property type="match status" value="1"/>
</dbReference>
<dbReference type="SUPFAM" id="SSF54631">
    <property type="entry name" value="CBS-domain pair"/>
    <property type="match status" value="1"/>
</dbReference>
<reference evidence="6" key="1">
    <citation type="submission" date="2022-10" db="EMBL/GenBank/DDBJ databases">
        <title>The complete genomes of actinobacterial strains from the NBC collection.</title>
        <authorList>
            <person name="Joergensen T.S."/>
            <person name="Alvarez Arevalo M."/>
            <person name="Sterndorff E.B."/>
            <person name="Faurdal D."/>
            <person name="Vuksanovic O."/>
            <person name="Mourched A.-S."/>
            <person name="Charusanti P."/>
            <person name="Shaw S."/>
            <person name="Blin K."/>
            <person name="Weber T."/>
        </authorList>
    </citation>
    <scope>NUCLEOTIDE SEQUENCE</scope>
    <source>
        <strain evidence="6">NBC_00686</strain>
    </source>
</reference>
<dbReference type="Pfam" id="PF04972">
    <property type="entry name" value="BON"/>
    <property type="match status" value="1"/>
</dbReference>
<accession>A0ABZ1XB06</accession>
<dbReference type="InterPro" id="IPR000644">
    <property type="entry name" value="CBS_dom"/>
</dbReference>
<evidence type="ECO:0000256" key="1">
    <source>
        <dbReference type="ARBA" id="ARBA00023122"/>
    </source>
</evidence>
<feature type="region of interest" description="Disordered" evidence="3">
    <location>
        <begin position="214"/>
        <end position="240"/>
    </location>
</feature>
<dbReference type="PANTHER" id="PTHR43080">
    <property type="entry name" value="CBS DOMAIN-CONTAINING PROTEIN CBSX3, MITOCHONDRIAL"/>
    <property type="match status" value="1"/>
</dbReference>
<protein>
    <submittedName>
        <fullName evidence="6">CBS domain-containing protein</fullName>
    </submittedName>
</protein>
<sequence>MHGTPHIVSDVMTRTVVALARKSTFKDIVRTMQRWKVSAMPVLEGGSRVIGVVSEADLLPKEEFRDGDPDRYTQLRRLADLVKAGAVTAEELMTAPALTVPAYATLGQAARIMALHKVKRLPVVDDEGGLQGIVSRSDLLKVFLRDDEDIAEEIRREIVAPLFPAPLDPIRVEVHDGVVTLTGTIADTGLVPVTTRLVRAVEGVVDVDCARVSPRRRPDLDPDLPDDGTSAQPSGVAGES</sequence>
<dbReference type="SMART" id="SM00116">
    <property type="entry name" value="CBS"/>
    <property type="match status" value="2"/>
</dbReference>
<dbReference type="PIRSF" id="PIRSF036990">
    <property type="entry name" value="UCP036990_CBS_BON"/>
    <property type="match status" value="1"/>
</dbReference>
<evidence type="ECO:0000259" key="5">
    <source>
        <dbReference type="PROSITE" id="PS51371"/>
    </source>
</evidence>
<keyword evidence="1 2" id="KW-0129">CBS domain</keyword>
<dbReference type="EMBL" id="CP109011">
    <property type="protein sequence ID" value="WUT49331.1"/>
    <property type="molecule type" value="Genomic_DNA"/>
</dbReference>
<evidence type="ECO:0000256" key="3">
    <source>
        <dbReference type="SAM" id="MobiDB-lite"/>
    </source>
</evidence>
<keyword evidence="7" id="KW-1185">Reference proteome</keyword>
<dbReference type="Pfam" id="PF00571">
    <property type="entry name" value="CBS"/>
    <property type="match status" value="2"/>
</dbReference>
<dbReference type="InterPro" id="IPR007055">
    <property type="entry name" value="BON_dom"/>
</dbReference>
<evidence type="ECO:0000256" key="2">
    <source>
        <dbReference type="PROSITE-ProRule" id="PRU00703"/>
    </source>
</evidence>
<proteinExistence type="predicted"/>
<dbReference type="RefSeq" id="WP_329273292.1">
    <property type="nucleotide sequence ID" value="NZ_CP108992.1"/>
</dbReference>
<evidence type="ECO:0000259" key="4">
    <source>
        <dbReference type="PROSITE" id="PS50914"/>
    </source>
</evidence>
<evidence type="ECO:0000313" key="6">
    <source>
        <dbReference type="EMBL" id="WUT49331.1"/>
    </source>
</evidence>
<gene>
    <name evidence="6" type="ORF">OG929_43575</name>
</gene>
<dbReference type="Gene3D" id="3.10.580.10">
    <property type="entry name" value="CBS-domain"/>
    <property type="match status" value="1"/>
</dbReference>
<evidence type="ECO:0000313" key="7">
    <source>
        <dbReference type="Proteomes" id="UP001432168"/>
    </source>
</evidence>
<name>A0ABZ1XB06_9ACTN</name>